<dbReference type="PANTHER" id="PTHR11060">
    <property type="entry name" value="PROTEIN MEMO1"/>
    <property type="match status" value="1"/>
</dbReference>
<dbReference type="EMBL" id="JADFUA010000005">
    <property type="protein sequence ID" value="MBE9609635.1"/>
    <property type="molecule type" value="Genomic_DNA"/>
</dbReference>
<dbReference type="HAMAP" id="MF_00055">
    <property type="entry name" value="MEMO1"/>
    <property type="match status" value="1"/>
</dbReference>
<organism evidence="3 4">
    <name type="scientific">Chitinilyticum piscinae</name>
    <dbReference type="NCBI Taxonomy" id="2866724"/>
    <lineage>
        <taxon>Bacteria</taxon>
        <taxon>Pseudomonadati</taxon>
        <taxon>Pseudomonadota</taxon>
        <taxon>Betaproteobacteria</taxon>
        <taxon>Neisseriales</taxon>
        <taxon>Chitinibacteraceae</taxon>
        <taxon>Chitinilyticum</taxon>
    </lineage>
</organism>
<reference evidence="3 4" key="1">
    <citation type="submission" date="2020-10" db="EMBL/GenBank/DDBJ databases">
        <title>The genome sequence of Chitinilyticum litopenaei 4Y14.</title>
        <authorList>
            <person name="Liu Y."/>
        </authorList>
    </citation>
    <scope>NUCLEOTIDE SEQUENCE [LARGE SCALE GENOMIC DNA]</scope>
    <source>
        <strain evidence="3 4">4Y14</strain>
    </source>
</reference>
<dbReference type="Proteomes" id="UP000604481">
    <property type="component" value="Unassembled WGS sequence"/>
</dbReference>
<evidence type="ECO:0000313" key="3">
    <source>
        <dbReference type="EMBL" id="MBE9609635.1"/>
    </source>
</evidence>
<name>A0A8J7G0C2_9NEIS</name>
<dbReference type="PANTHER" id="PTHR11060:SF0">
    <property type="entry name" value="PROTEIN MEMO1"/>
    <property type="match status" value="1"/>
</dbReference>
<evidence type="ECO:0000256" key="1">
    <source>
        <dbReference type="ARBA" id="ARBA00006315"/>
    </source>
</evidence>
<protein>
    <recommendedName>
        <fullName evidence="2">MEMO1 family protein INR99_09740</fullName>
    </recommendedName>
</protein>
<proteinExistence type="inferred from homology"/>
<keyword evidence="4" id="KW-1185">Reference proteome</keyword>
<evidence type="ECO:0000313" key="4">
    <source>
        <dbReference type="Proteomes" id="UP000604481"/>
    </source>
</evidence>
<gene>
    <name evidence="3" type="primary">amrB</name>
    <name evidence="3" type="ORF">INR99_09740</name>
</gene>
<comment type="caution">
    <text evidence="3">The sequence shown here is derived from an EMBL/GenBank/DDBJ whole genome shotgun (WGS) entry which is preliminary data.</text>
</comment>
<dbReference type="NCBIfam" id="TIGR04336">
    <property type="entry name" value="AmmeMemoSam_B"/>
    <property type="match status" value="1"/>
</dbReference>
<comment type="similarity">
    <text evidence="1 2">Belongs to the MEMO1 family.</text>
</comment>
<dbReference type="AlphaFoldDB" id="A0A8J7G0C2"/>
<dbReference type="RefSeq" id="WP_194116165.1">
    <property type="nucleotide sequence ID" value="NZ_JADFUA010000005.1"/>
</dbReference>
<evidence type="ECO:0000256" key="2">
    <source>
        <dbReference type="HAMAP-Rule" id="MF_00055"/>
    </source>
</evidence>
<sequence length="265" mass="28618">MPSRRLPAVAGIFYPAQANLLYDTISQLLAENQRQLACAPKALIVPHAGYQYSAAVAACAYSTLQPFAHTYQRVVLAGPAHRVAFSGLCVPATGIFSTPLGEIPLQAPAALTAQTTLSDLPHQLEHSLEVQLPFLQHILPEFTLTPLLAGHTTASAMAEALEQLWGDSGTLIVISSDLSHYLSYDHARQKDRATLQQILRGDADLDGDQACGAIPIAGLLQCIRQHQLTGHLLDYRNSGDTAGDRQRVVGYAALAYCEEHHDTIH</sequence>
<dbReference type="Gene3D" id="3.40.830.10">
    <property type="entry name" value="LigB-like"/>
    <property type="match status" value="1"/>
</dbReference>
<accession>A0A8J7G0C2</accession>
<dbReference type="Pfam" id="PF01875">
    <property type="entry name" value="Memo"/>
    <property type="match status" value="1"/>
</dbReference>
<dbReference type="CDD" id="cd07361">
    <property type="entry name" value="MEMO_like"/>
    <property type="match status" value="1"/>
</dbReference>
<dbReference type="InterPro" id="IPR002737">
    <property type="entry name" value="MEMO1_fam"/>
</dbReference>